<feature type="compositionally biased region" description="Basic and acidic residues" evidence="1">
    <location>
        <begin position="1"/>
        <end position="10"/>
    </location>
</feature>
<organism evidence="3 4">
    <name type="scientific">Triplophysa rosa</name>
    <name type="common">Cave loach</name>
    <dbReference type="NCBI Taxonomy" id="992332"/>
    <lineage>
        <taxon>Eukaryota</taxon>
        <taxon>Metazoa</taxon>
        <taxon>Chordata</taxon>
        <taxon>Craniata</taxon>
        <taxon>Vertebrata</taxon>
        <taxon>Euteleostomi</taxon>
        <taxon>Actinopterygii</taxon>
        <taxon>Neopterygii</taxon>
        <taxon>Teleostei</taxon>
        <taxon>Ostariophysi</taxon>
        <taxon>Cypriniformes</taxon>
        <taxon>Nemacheilidae</taxon>
        <taxon>Triplophysa</taxon>
    </lineage>
</organism>
<feature type="compositionally biased region" description="Polar residues" evidence="1">
    <location>
        <begin position="372"/>
        <end position="402"/>
    </location>
</feature>
<dbReference type="Proteomes" id="UP001059041">
    <property type="component" value="Linkage Group LG2"/>
</dbReference>
<reference evidence="3" key="1">
    <citation type="submission" date="2021-02" db="EMBL/GenBank/DDBJ databases">
        <title>Comparative genomics reveals that relaxation of natural selection precedes convergent phenotypic evolution of cavefish.</title>
        <authorList>
            <person name="Peng Z."/>
        </authorList>
    </citation>
    <scope>NUCLEOTIDE SEQUENCE</scope>
    <source>
        <tissue evidence="3">Muscle</tissue>
    </source>
</reference>
<keyword evidence="4" id="KW-1185">Reference proteome</keyword>
<dbReference type="SUPFAM" id="SSF52047">
    <property type="entry name" value="RNI-like"/>
    <property type="match status" value="1"/>
</dbReference>
<dbReference type="InterPro" id="IPR027962">
    <property type="entry name" value="ERICH3"/>
</dbReference>
<dbReference type="Pfam" id="PF15257">
    <property type="entry name" value="DUF4590"/>
    <property type="match status" value="1"/>
</dbReference>
<dbReference type="Pfam" id="PF13516">
    <property type="entry name" value="LRR_6"/>
    <property type="match status" value="2"/>
</dbReference>
<name>A0A9W8CAQ6_TRIRA</name>
<sequence length="774" mass="85459">MESYQKESMKRIRRHSQSVLQDIKGFKDESRDIKQTGGHRGDRALTPTYHHSLDSITTHKRNLIHLTGNDAVEIYKPSKPKQSVIREGLSDIYLPAIAGKMSNLQAARAKLSHSCPYLFTSRRRGSTSSINSQRAPDFSKQSYLKAQKESKKSNVTVTMTHLGQGLPGSAPDEMKVLQQICGGENICVFKGFVRPGEQFQFTSQRHLGFPFSASIFVNGMMAARISSCCEYRYAPGFQQGRRSCFRLTRLNGGKPCYKCVNSRHGIGFPAINSPSPIFQRTINSNEGEESCSSPLFMPLGMERSVQKTRRISKEGGVMSTDSDDLNCSVMETRRHKRHKSQRSQRADGKCLEEGSQPQKDADKPEEEPAFSITKQQPQTSANKDNLVSENKTNVPDSLQEGKTLNKHNGEKQTDPRTSNGKSSSQGRLRDFYEECVELSTGLESGLDQQRWFKANKIERNRIKGQLTSGPSAIGSASEVELSEESDSGDNHPNTRKPKMNNKKEKNCCLQMDAMAKVLNDSDEVEQLILRNTGLTDELLESLAAALKRSPSEVTVINLNLNHIGPPGVRVLLDLLQAKPQIKELLLFGNQLGDLGVQNLLSGLAELQDTTAALHGNSERLGFSAVTLAIKELDLGGNGIGSDGLRVLATFMRHHSRLRYLGLAQTSCTDTKAWMVLFEGLKVNAELTHIILDECNLGDHGVKLFAESLRLNESLRKVDLDNNGVGDAGANCLLEALSFRGKCPLKELSMEGNYVSTALMSKIQAEVESSRSAPV</sequence>
<dbReference type="InterPro" id="IPR001611">
    <property type="entry name" value="Leu-rich_rpt"/>
</dbReference>
<feature type="compositionally biased region" description="Basic residues" evidence="1">
    <location>
        <begin position="333"/>
        <end position="342"/>
    </location>
</feature>
<proteinExistence type="predicted"/>
<evidence type="ECO:0000259" key="2">
    <source>
        <dbReference type="Pfam" id="PF15257"/>
    </source>
</evidence>
<comment type="caution">
    <text evidence="3">The sequence shown here is derived from an EMBL/GenBank/DDBJ whole genome shotgun (WGS) entry which is preliminary data.</text>
</comment>
<dbReference type="EMBL" id="JAFHDT010000002">
    <property type="protein sequence ID" value="KAI7812862.1"/>
    <property type="molecule type" value="Genomic_DNA"/>
</dbReference>
<accession>A0A9W8CAQ6</accession>
<dbReference type="PANTHER" id="PTHR23034">
    <property type="entry name" value="GLUTAMATE-RICH PROTEIN 3"/>
    <property type="match status" value="1"/>
</dbReference>
<feature type="region of interest" description="Disordered" evidence="1">
    <location>
        <begin position="1"/>
        <end position="47"/>
    </location>
</feature>
<dbReference type="InterPro" id="IPR048257">
    <property type="entry name" value="DUF4590"/>
</dbReference>
<feature type="domain" description="DUF4590" evidence="2">
    <location>
        <begin position="171"/>
        <end position="263"/>
    </location>
</feature>
<feature type="compositionally biased region" description="Basic and acidic residues" evidence="1">
    <location>
        <begin position="24"/>
        <end position="43"/>
    </location>
</feature>
<dbReference type="Gene3D" id="3.80.10.10">
    <property type="entry name" value="Ribonuclease Inhibitor"/>
    <property type="match status" value="2"/>
</dbReference>
<feature type="region of interest" description="Disordered" evidence="1">
    <location>
        <begin position="463"/>
        <end position="503"/>
    </location>
</feature>
<dbReference type="SMART" id="SM00368">
    <property type="entry name" value="LRR_RI"/>
    <property type="match status" value="7"/>
</dbReference>
<dbReference type="PANTHER" id="PTHR23034:SF2">
    <property type="entry name" value="GLUTAMATE-RICH PROTEIN 3"/>
    <property type="match status" value="1"/>
</dbReference>
<dbReference type="AlphaFoldDB" id="A0A9W8CAQ6"/>
<evidence type="ECO:0000313" key="4">
    <source>
        <dbReference type="Proteomes" id="UP001059041"/>
    </source>
</evidence>
<evidence type="ECO:0000313" key="3">
    <source>
        <dbReference type="EMBL" id="KAI7812862.1"/>
    </source>
</evidence>
<protein>
    <recommendedName>
        <fullName evidence="2">DUF4590 domain-containing protein</fullName>
    </recommendedName>
</protein>
<dbReference type="InterPro" id="IPR032675">
    <property type="entry name" value="LRR_dom_sf"/>
</dbReference>
<evidence type="ECO:0000256" key="1">
    <source>
        <dbReference type="SAM" id="MobiDB-lite"/>
    </source>
</evidence>
<gene>
    <name evidence="3" type="ORF">IRJ41_010938</name>
</gene>
<feature type="region of interest" description="Disordered" evidence="1">
    <location>
        <begin position="304"/>
        <end position="426"/>
    </location>
</feature>
<feature type="compositionally biased region" description="Polar residues" evidence="1">
    <location>
        <begin position="415"/>
        <end position="426"/>
    </location>
</feature>